<dbReference type="Gene3D" id="3.30.1540.10">
    <property type="entry name" value="formyl-coa transferase, domain 3"/>
    <property type="match status" value="1"/>
</dbReference>
<dbReference type="SUPFAM" id="SSF89796">
    <property type="entry name" value="CoA-transferase family III (CaiB/BaiF)"/>
    <property type="match status" value="1"/>
</dbReference>
<evidence type="ECO:0000313" key="3">
    <source>
        <dbReference type="Proteomes" id="UP000596427"/>
    </source>
</evidence>
<name>A0A974SLL3_9HYPH</name>
<gene>
    <name evidence="2" type="ORF">EZH22_10370</name>
</gene>
<dbReference type="PANTHER" id="PTHR48207:SF3">
    <property type="entry name" value="SUCCINATE--HYDROXYMETHYLGLUTARATE COA-TRANSFERASE"/>
    <property type="match status" value="1"/>
</dbReference>
<dbReference type="InterPro" id="IPR003673">
    <property type="entry name" value="CoA-Trfase_fam_III"/>
</dbReference>
<dbReference type="RefSeq" id="WP_203195559.1">
    <property type="nucleotide sequence ID" value="NZ_CP063362.1"/>
</dbReference>
<organism evidence="2 3">
    <name type="scientific">Xanthobacter dioxanivorans</name>
    <dbReference type="NCBI Taxonomy" id="2528964"/>
    <lineage>
        <taxon>Bacteria</taxon>
        <taxon>Pseudomonadati</taxon>
        <taxon>Pseudomonadota</taxon>
        <taxon>Alphaproteobacteria</taxon>
        <taxon>Hyphomicrobiales</taxon>
        <taxon>Xanthobacteraceae</taxon>
        <taxon>Xanthobacter</taxon>
    </lineage>
</organism>
<dbReference type="InterPro" id="IPR023606">
    <property type="entry name" value="CoA-Trfase_III_dom_1_sf"/>
</dbReference>
<dbReference type="Pfam" id="PF02515">
    <property type="entry name" value="CoA_transf_3"/>
    <property type="match status" value="1"/>
</dbReference>
<accession>A0A974SLL3</accession>
<keyword evidence="1 2" id="KW-0808">Transferase</keyword>
<dbReference type="InterPro" id="IPR050483">
    <property type="entry name" value="CoA-transferase_III_domain"/>
</dbReference>
<dbReference type="Proteomes" id="UP000596427">
    <property type="component" value="Chromosome"/>
</dbReference>
<sequence>MSSQPLQNGALNGVRVLEIAHLAAAVAGSVLADLGAEVIKIEPPGGEAARGLAPLAELPGGGQVSCAWLAFNTGKKSVCVDLDSPEGLEQFARLAASADIIVSDFERLPISACDILAPLAEKANPQVIWTEILPFGRGGPYEDFPATDSVLQALGGHLFLNGDIDRPPVRIGLPVGVLQGGAEAAAAALMAYYHALRTGEGQRVDISIQECVVWTLLNTTMAWQILELIEMRGGAIRRERANRFYTRCVWPCRDGHIFFGPVGGGGGAAREKSYQALLAWMTAEGAGDPILTAFDWNGDGQFEISQANYDAVTEVISRFISSKTKEELMTRAVASRILLAPISSVGEILGNAQFRARGLFERCDDPQSGLSLEYPARWVRLSRTPLSPLSPPPLAGGDTRTLLAVEALHEKVD</sequence>
<dbReference type="InterPro" id="IPR044855">
    <property type="entry name" value="CoA-Trfase_III_dom3_sf"/>
</dbReference>
<dbReference type="GO" id="GO:0008410">
    <property type="term" value="F:CoA-transferase activity"/>
    <property type="evidence" value="ECO:0007669"/>
    <property type="project" value="TreeGrafter"/>
</dbReference>
<dbReference type="KEGG" id="xdi:EZH22_10370"/>
<proteinExistence type="predicted"/>
<evidence type="ECO:0000256" key="1">
    <source>
        <dbReference type="ARBA" id="ARBA00022679"/>
    </source>
</evidence>
<protein>
    <submittedName>
        <fullName evidence="2">CoA transferase</fullName>
    </submittedName>
</protein>
<dbReference type="PANTHER" id="PTHR48207">
    <property type="entry name" value="SUCCINATE--HYDROXYMETHYLGLUTARATE COA-TRANSFERASE"/>
    <property type="match status" value="1"/>
</dbReference>
<dbReference type="AlphaFoldDB" id="A0A974SLL3"/>
<keyword evidence="3" id="KW-1185">Reference proteome</keyword>
<dbReference type="Gene3D" id="3.40.50.10540">
    <property type="entry name" value="Crotonobetainyl-coa:carnitine coa-transferase, domain 1"/>
    <property type="match status" value="1"/>
</dbReference>
<dbReference type="EMBL" id="CP063362">
    <property type="protein sequence ID" value="QRG08648.1"/>
    <property type="molecule type" value="Genomic_DNA"/>
</dbReference>
<evidence type="ECO:0000313" key="2">
    <source>
        <dbReference type="EMBL" id="QRG08648.1"/>
    </source>
</evidence>
<reference evidence="2 3" key="1">
    <citation type="submission" date="2020-10" db="EMBL/GenBank/DDBJ databases">
        <title>Degradation of 1,4-Dioxane by Xanthobacter sp. YN2, via a Novel Group-2 Soluble Di-Iron Monooxygenase.</title>
        <authorList>
            <person name="Ma F."/>
            <person name="Wang Y."/>
            <person name="Yang J."/>
            <person name="Guo H."/>
            <person name="Su D."/>
            <person name="Yu L."/>
        </authorList>
    </citation>
    <scope>NUCLEOTIDE SEQUENCE [LARGE SCALE GENOMIC DNA]</scope>
    <source>
        <strain evidence="2 3">YN2</strain>
    </source>
</reference>